<feature type="region of interest" description="Disordered" evidence="8">
    <location>
        <begin position="1"/>
        <end position="43"/>
    </location>
</feature>
<proteinExistence type="predicted"/>
<dbReference type="Gene3D" id="3.30.160.60">
    <property type="entry name" value="Classic Zinc Finger"/>
    <property type="match status" value="3"/>
</dbReference>
<evidence type="ECO:0000256" key="3">
    <source>
        <dbReference type="ARBA" id="ARBA00022737"/>
    </source>
</evidence>
<dbReference type="GO" id="GO:0005634">
    <property type="term" value="C:nucleus"/>
    <property type="evidence" value="ECO:0007669"/>
    <property type="project" value="UniProtKB-SubCell"/>
</dbReference>
<comment type="subcellular location">
    <subcellularLocation>
        <location evidence="1">Nucleus</location>
    </subcellularLocation>
</comment>
<keyword evidence="4 7" id="KW-0863">Zinc-finger</keyword>
<dbReference type="EMBL" id="JAPQKL010000004">
    <property type="protein sequence ID" value="KAJ5135194.1"/>
    <property type="molecule type" value="Genomic_DNA"/>
</dbReference>
<reference evidence="10" key="2">
    <citation type="journal article" date="2023" name="IMA Fungus">
        <title>Comparative genomic study of the Penicillium genus elucidates a diverse pangenome and 15 lateral gene transfer events.</title>
        <authorList>
            <person name="Petersen C."/>
            <person name="Sorensen T."/>
            <person name="Nielsen M.R."/>
            <person name="Sondergaard T.E."/>
            <person name="Sorensen J.L."/>
            <person name="Fitzpatrick D.A."/>
            <person name="Frisvad J.C."/>
            <person name="Nielsen K.L."/>
        </authorList>
    </citation>
    <scope>NUCLEOTIDE SEQUENCE</scope>
    <source>
        <strain evidence="10">IBT 22155</strain>
    </source>
</reference>
<dbReference type="SMART" id="SM00355">
    <property type="entry name" value="ZnF_C2H2"/>
    <property type="match status" value="2"/>
</dbReference>
<evidence type="ECO:0000256" key="8">
    <source>
        <dbReference type="SAM" id="MobiDB-lite"/>
    </source>
</evidence>
<dbReference type="AlphaFoldDB" id="A0A9W9L417"/>
<dbReference type="InterPro" id="IPR036236">
    <property type="entry name" value="Znf_C2H2_sf"/>
</dbReference>
<organism evidence="10 11">
    <name type="scientific">Penicillium bovifimosum</name>
    <dbReference type="NCBI Taxonomy" id="126998"/>
    <lineage>
        <taxon>Eukaryota</taxon>
        <taxon>Fungi</taxon>
        <taxon>Dikarya</taxon>
        <taxon>Ascomycota</taxon>
        <taxon>Pezizomycotina</taxon>
        <taxon>Eurotiomycetes</taxon>
        <taxon>Eurotiomycetidae</taxon>
        <taxon>Eurotiales</taxon>
        <taxon>Aspergillaceae</taxon>
        <taxon>Penicillium</taxon>
    </lineage>
</organism>
<evidence type="ECO:0000256" key="6">
    <source>
        <dbReference type="ARBA" id="ARBA00023242"/>
    </source>
</evidence>
<dbReference type="PROSITE" id="PS50157">
    <property type="entry name" value="ZINC_FINGER_C2H2_2"/>
    <property type="match status" value="2"/>
</dbReference>
<feature type="compositionally biased region" description="Polar residues" evidence="8">
    <location>
        <begin position="341"/>
        <end position="353"/>
    </location>
</feature>
<sequence>MNSSTSNVLGNGRHRRQISTPAAPFDAPFMGNMQPRRSHRRGQTMDYSSFSHQATMDRHQPKTVSQLRDYFNEKAGFHSQREVQQYQSYAQQPEQSFFPSGIQVQQPCQYQNQPSLGSDCQAFNQEQLQAIHTTTGSPAPSSVGAPALSRSSSESSDNTPLKLALQRMQQEQFSNQQHQQFAGNADWELFPQPNMQMVQNEQVTAYAGSMHPVSVQPKAPSAKILSQISTACTDLSSSLAYGWANEIADNSPLTPDATPLKRSIDYSMYSNDPTPTKSHSFSFPHHPVASDMQRSQSLQGAPYVQSMQMKHHMPSPVNSPVTSSFTEVADMPSPNGYEVTPQKTTASITPSTGRSKKRGLSTASSSPMPPAFDSDLDARVKASVQQTGVSIDEIAKYISGPDPKDGKWVCLFSGCLCRFGRKENIKSHVQTHLGDRQFKCDICEKHFVRGHDLKRHLKTHSGNKPFACACGASFARQDALTRHRQRDMCVGGFTGVVPKTTKRGRPPKKKTSRPDIDTRQAKSNRTRQRAAEKSASIAPVNSHATLQEAPVFNSPNYAPSTLVSSFTPPTSPGDTYNPVSSPCQTYSSLDVKFEDDMLPLSPPQLAHARYEQAMAQYGSNLSSQTYSQKSLYSDSALSPREMSSPRTAPTLAESSVGSEIDIFMTQDPSDDLREEFGHLAHSGLSTFPSYQFIDTNDFAASSYYPEKTFPGLPMDDNLTDPIDCLSSEFLVDP</sequence>
<evidence type="ECO:0000256" key="4">
    <source>
        <dbReference type="ARBA" id="ARBA00022771"/>
    </source>
</evidence>
<comment type="caution">
    <text evidence="10">The sequence shown here is derived from an EMBL/GenBank/DDBJ whole genome shotgun (WGS) entry which is preliminary data.</text>
</comment>
<evidence type="ECO:0000256" key="7">
    <source>
        <dbReference type="PROSITE-ProRule" id="PRU00042"/>
    </source>
</evidence>
<dbReference type="PROSITE" id="PS00028">
    <property type="entry name" value="ZINC_FINGER_C2H2_1"/>
    <property type="match status" value="2"/>
</dbReference>
<dbReference type="GO" id="GO:0000978">
    <property type="term" value="F:RNA polymerase II cis-regulatory region sequence-specific DNA binding"/>
    <property type="evidence" value="ECO:0007669"/>
    <property type="project" value="TreeGrafter"/>
</dbReference>
<dbReference type="PANTHER" id="PTHR24376:SF235">
    <property type="entry name" value="C2H2-TYPE DOMAIN-CONTAINING PROTEIN"/>
    <property type="match status" value="1"/>
</dbReference>
<keyword evidence="6" id="KW-0539">Nucleus</keyword>
<feature type="compositionally biased region" description="Polar residues" evidence="8">
    <location>
        <begin position="316"/>
        <end position="326"/>
    </location>
</feature>
<dbReference type="Proteomes" id="UP001149079">
    <property type="component" value="Unassembled WGS sequence"/>
</dbReference>
<evidence type="ECO:0000256" key="2">
    <source>
        <dbReference type="ARBA" id="ARBA00022723"/>
    </source>
</evidence>
<evidence type="ECO:0000313" key="11">
    <source>
        <dbReference type="Proteomes" id="UP001149079"/>
    </source>
</evidence>
<feature type="region of interest" description="Disordered" evidence="8">
    <location>
        <begin position="133"/>
        <end position="160"/>
    </location>
</feature>
<feature type="region of interest" description="Disordered" evidence="8">
    <location>
        <begin position="492"/>
        <end position="542"/>
    </location>
</feature>
<keyword evidence="3" id="KW-0677">Repeat</keyword>
<dbReference type="OrthoDB" id="8117402at2759"/>
<keyword evidence="5" id="KW-0862">Zinc</keyword>
<dbReference type="RefSeq" id="XP_056522166.1">
    <property type="nucleotide sequence ID" value="XM_056665216.1"/>
</dbReference>
<feature type="region of interest" description="Disordered" evidence="8">
    <location>
        <begin position="632"/>
        <end position="658"/>
    </location>
</feature>
<evidence type="ECO:0000313" key="10">
    <source>
        <dbReference type="EMBL" id="KAJ5135194.1"/>
    </source>
</evidence>
<accession>A0A9W9L417</accession>
<dbReference type="GO" id="GO:0001228">
    <property type="term" value="F:DNA-binding transcription activator activity, RNA polymerase II-specific"/>
    <property type="evidence" value="ECO:0007669"/>
    <property type="project" value="TreeGrafter"/>
</dbReference>
<protein>
    <submittedName>
        <fullName evidence="10">C2H2 transcription factor (Swi5)</fullName>
    </submittedName>
</protein>
<dbReference type="FunFam" id="3.30.160.60:FF:000145">
    <property type="entry name" value="Zinc finger protein 574"/>
    <property type="match status" value="1"/>
</dbReference>
<evidence type="ECO:0000256" key="5">
    <source>
        <dbReference type="ARBA" id="ARBA00022833"/>
    </source>
</evidence>
<dbReference type="GO" id="GO:0008270">
    <property type="term" value="F:zinc ion binding"/>
    <property type="evidence" value="ECO:0007669"/>
    <property type="project" value="UniProtKB-KW"/>
</dbReference>
<dbReference type="PANTHER" id="PTHR24376">
    <property type="entry name" value="ZINC FINGER PROTEIN"/>
    <property type="match status" value="1"/>
</dbReference>
<feature type="compositionally biased region" description="Basic residues" evidence="8">
    <location>
        <begin position="500"/>
        <end position="511"/>
    </location>
</feature>
<dbReference type="GeneID" id="81404386"/>
<name>A0A9W9L417_9EURO</name>
<feature type="region of interest" description="Disordered" evidence="8">
    <location>
        <begin position="309"/>
        <end position="375"/>
    </location>
</feature>
<evidence type="ECO:0000256" key="1">
    <source>
        <dbReference type="ARBA" id="ARBA00004123"/>
    </source>
</evidence>
<feature type="domain" description="C2H2-type" evidence="9">
    <location>
        <begin position="438"/>
        <end position="465"/>
    </location>
</feature>
<dbReference type="SUPFAM" id="SSF57667">
    <property type="entry name" value="beta-beta-alpha zinc fingers"/>
    <property type="match status" value="1"/>
</dbReference>
<evidence type="ECO:0000259" key="9">
    <source>
        <dbReference type="PROSITE" id="PS50157"/>
    </source>
</evidence>
<keyword evidence="11" id="KW-1185">Reference proteome</keyword>
<dbReference type="InterPro" id="IPR013087">
    <property type="entry name" value="Znf_C2H2_type"/>
</dbReference>
<feature type="domain" description="C2H2-type" evidence="9">
    <location>
        <begin position="408"/>
        <end position="437"/>
    </location>
</feature>
<feature type="compositionally biased region" description="Polar residues" evidence="8">
    <location>
        <begin position="644"/>
        <end position="657"/>
    </location>
</feature>
<gene>
    <name evidence="10" type="ORF">N7515_004472</name>
</gene>
<keyword evidence="2" id="KW-0479">Metal-binding</keyword>
<reference evidence="10" key="1">
    <citation type="submission" date="2022-11" db="EMBL/GenBank/DDBJ databases">
        <authorList>
            <person name="Petersen C."/>
        </authorList>
    </citation>
    <scope>NUCLEOTIDE SEQUENCE</scope>
    <source>
        <strain evidence="10">IBT 22155</strain>
    </source>
</reference>